<evidence type="ECO:0000313" key="2">
    <source>
        <dbReference type="EMBL" id="CAF4190037.1"/>
    </source>
</evidence>
<proteinExistence type="predicted"/>
<organism evidence="2 3">
    <name type="scientific">Didymodactylos carnosus</name>
    <dbReference type="NCBI Taxonomy" id="1234261"/>
    <lineage>
        <taxon>Eukaryota</taxon>
        <taxon>Metazoa</taxon>
        <taxon>Spiralia</taxon>
        <taxon>Gnathifera</taxon>
        <taxon>Rotifera</taxon>
        <taxon>Eurotatoria</taxon>
        <taxon>Bdelloidea</taxon>
        <taxon>Philodinida</taxon>
        <taxon>Philodinidae</taxon>
        <taxon>Didymodactylos</taxon>
    </lineage>
</organism>
<sequence>IIENKHVQKCSWKCEHLKTADGELLKKIELLKEKLKIINVTMNELEDERKLTWADFDRLLEENEMPYDDYLLVLRVVHKRSTMLYKRAPNARWSNQYNEGMSRAWKVNIDIQFILDPYGCAKYLASYTTKPEREINYLKRSSRK</sequence>
<dbReference type="EMBL" id="CAJNOK010024780">
    <property type="protein sequence ID" value="CAF1381482.1"/>
    <property type="molecule type" value="Genomic_DNA"/>
</dbReference>
<dbReference type="AlphaFoldDB" id="A0A8S2RZY9"/>
<dbReference type="PANTHER" id="PTHR47642:SF5">
    <property type="entry name" value="ATP-DEPENDENT DNA HELICASE"/>
    <property type="match status" value="1"/>
</dbReference>
<gene>
    <name evidence="1" type="ORF">OVA965_LOCUS32130</name>
    <name evidence="2" type="ORF">TMI583_LOCUS32989</name>
</gene>
<protein>
    <submittedName>
        <fullName evidence="2">Uncharacterized protein</fullName>
    </submittedName>
</protein>
<dbReference type="EMBL" id="CAJOBA010046479">
    <property type="protein sequence ID" value="CAF4190037.1"/>
    <property type="molecule type" value="Genomic_DNA"/>
</dbReference>
<feature type="non-terminal residue" evidence="2">
    <location>
        <position position="1"/>
    </location>
</feature>
<name>A0A8S2RZY9_9BILA</name>
<evidence type="ECO:0000313" key="1">
    <source>
        <dbReference type="EMBL" id="CAF1381482.1"/>
    </source>
</evidence>
<reference evidence="2" key="1">
    <citation type="submission" date="2021-02" db="EMBL/GenBank/DDBJ databases">
        <authorList>
            <person name="Nowell W R."/>
        </authorList>
    </citation>
    <scope>NUCLEOTIDE SEQUENCE</scope>
</reference>
<dbReference type="Proteomes" id="UP000682733">
    <property type="component" value="Unassembled WGS sequence"/>
</dbReference>
<evidence type="ECO:0000313" key="3">
    <source>
        <dbReference type="Proteomes" id="UP000682733"/>
    </source>
</evidence>
<accession>A0A8S2RZY9</accession>
<dbReference type="PANTHER" id="PTHR47642">
    <property type="entry name" value="ATP-DEPENDENT DNA HELICASE"/>
    <property type="match status" value="1"/>
</dbReference>
<comment type="caution">
    <text evidence="2">The sequence shown here is derived from an EMBL/GenBank/DDBJ whole genome shotgun (WGS) entry which is preliminary data.</text>
</comment>
<dbReference type="Proteomes" id="UP000677228">
    <property type="component" value="Unassembled WGS sequence"/>
</dbReference>
<dbReference type="InterPro" id="IPR051055">
    <property type="entry name" value="PIF1_helicase"/>
</dbReference>